<dbReference type="InterPro" id="IPR054015">
    <property type="entry name" value="ExsA-like_N"/>
</dbReference>
<dbReference type="Gene3D" id="1.10.10.60">
    <property type="entry name" value="Homeodomain-like"/>
    <property type="match status" value="1"/>
</dbReference>
<dbReference type="SMART" id="SM00342">
    <property type="entry name" value="HTH_ARAC"/>
    <property type="match status" value="1"/>
</dbReference>
<evidence type="ECO:0000256" key="3">
    <source>
        <dbReference type="ARBA" id="ARBA00023163"/>
    </source>
</evidence>
<dbReference type="InterPro" id="IPR020449">
    <property type="entry name" value="Tscrpt_reg_AraC-type_HTH"/>
</dbReference>
<evidence type="ECO:0000256" key="1">
    <source>
        <dbReference type="ARBA" id="ARBA00023015"/>
    </source>
</evidence>
<dbReference type="EMBL" id="MVDE01000003">
    <property type="protein sequence ID" value="PKQ68785.1"/>
    <property type="molecule type" value="Genomic_DNA"/>
</dbReference>
<keyword evidence="1" id="KW-0805">Transcription regulation</keyword>
<feature type="domain" description="HTH araC/xylS-type" evidence="4">
    <location>
        <begin position="170"/>
        <end position="268"/>
    </location>
</feature>
<dbReference type="InterPro" id="IPR009057">
    <property type="entry name" value="Homeodomain-like_sf"/>
</dbReference>
<dbReference type="GO" id="GO:0003700">
    <property type="term" value="F:DNA-binding transcription factor activity"/>
    <property type="evidence" value="ECO:0007669"/>
    <property type="project" value="InterPro"/>
</dbReference>
<dbReference type="RefSeq" id="WP_101308433.1">
    <property type="nucleotide sequence ID" value="NZ_CAXXEE010000003.1"/>
</dbReference>
<keyword evidence="6" id="KW-1185">Reference proteome</keyword>
<dbReference type="Pfam" id="PF22200">
    <property type="entry name" value="ExsA_N"/>
    <property type="match status" value="1"/>
</dbReference>
<sequence>MKAFPKEKILKNKNLLFAKWKTNTISTKQSILMQENAFVFILKGKKIIIQDNNTIEVDQHQLLLLKKGIHEMTEYIPKNGEFEALVIYFKNTFIKYPKDISLGKHPQMPFVILNRDKMIDDYILHYLSYINENENNPALMELKINELVILLTERSVQAKVFFNSLSDNYNDLKLLMEKTFKKKYTVEQLARLSNRSVSKFKRDFMLLFKNTPAKWILQKKLDCARFQLVNSDKYISDIAFNCGFESVSHFNKVFKKNFNITPAAFRKFNMD</sequence>
<keyword evidence="3" id="KW-0804">Transcription</keyword>
<evidence type="ECO:0000259" key="4">
    <source>
        <dbReference type="PROSITE" id="PS01124"/>
    </source>
</evidence>
<evidence type="ECO:0000256" key="2">
    <source>
        <dbReference type="ARBA" id="ARBA00023125"/>
    </source>
</evidence>
<dbReference type="PROSITE" id="PS01124">
    <property type="entry name" value="HTH_ARAC_FAMILY_2"/>
    <property type="match status" value="1"/>
</dbReference>
<evidence type="ECO:0000313" key="6">
    <source>
        <dbReference type="Proteomes" id="UP000233618"/>
    </source>
</evidence>
<accession>A0A2N3IER7</accession>
<dbReference type="InterPro" id="IPR018062">
    <property type="entry name" value="HTH_AraC-typ_CS"/>
</dbReference>
<comment type="caution">
    <text evidence="5">The sequence shown here is derived from an EMBL/GenBank/DDBJ whole genome shotgun (WGS) entry which is preliminary data.</text>
</comment>
<dbReference type="InterPro" id="IPR018060">
    <property type="entry name" value="HTH_AraC"/>
</dbReference>
<dbReference type="Pfam" id="PF12833">
    <property type="entry name" value="HTH_18"/>
    <property type="match status" value="1"/>
</dbReference>
<keyword evidence="2" id="KW-0238">DNA-binding</keyword>
<protein>
    <recommendedName>
        <fullName evidence="4">HTH araC/xylS-type domain-containing protein</fullName>
    </recommendedName>
</protein>
<dbReference type="PANTHER" id="PTHR43280:SF2">
    <property type="entry name" value="HTH-TYPE TRANSCRIPTIONAL REGULATOR EXSA"/>
    <property type="match status" value="1"/>
</dbReference>
<dbReference type="PROSITE" id="PS00041">
    <property type="entry name" value="HTH_ARAC_FAMILY_1"/>
    <property type="match status" value="1"/>
</dbReference>
<dbReference type="GO" id="GO:0043565">
    <property type="term" value="F:sequence-specific DNA binding"/>
    <property type="evidence" value="ECO:0007669"/>
    <property type="project" value="InterPro"/>
</dbReference>
<dbReference type="Proteomes" id="UP000233618">
    <property type="component" value="Unassembled WGS sequence"/>
</dbReference>
<proteinExistence type="predicted"/>
<organism evidence="5 6">
    <name type="scientific">Labilibaculum manganireducens</name>
    <dbReference type="NCBI Taxonomy" id="1940525"/>
    <lineage>
        <taxon>Bacteria</taxon>
        <taxon>Pseudomonadati</taxon>
        <taxon>Bacteroidota</taxon>
        <taxon>Bacteroidia</taxon>
        <taxon>Marinilabiliales</taxon>
        <taxon>Marinifilaceae</taxon>
        <taxon>Labilibaculum</taxon>
    </lineage>
</organism>
<gene>
    <name evidence="5" type="ORF">BZG01_03460</name>
</gene>
<name>A0A2N3IER7_9BACT</name>
<dbReference type="PRINTS" id="PR00032">
    <property type="entry name" value="HTHARAC"/>
</dbReference>
<dbReference type="SUPFAM" id="SSF46689">
    <property type="entry name" value="Homeodomain-like"/>
    <property type="match status" value="1"/>
</dbReference>
<evidence type="ECO:0000313" key="5">
    <source>
        <dbReference type="EMBL" id="PKQ68785.1"/>
    </source>
</evidence>
<dbReference type="PANTHER" id="PTHR43280">
    <property type="entry name" value="ARAC-FAMILY TRANSCRIPTIONAL REGULATOR"/>
    <property type="match status" value="1"/>
</dbReference>
<reference evidence="5 6" key="1">
    <citation type="journal article" date="2017" name="Front. Microbiol.">
        <title>Labilibaculum manganireducens gen. nov., sp. nov. and Labilibaculum filiforme sp. nov., Novel Bacteroidetes Isolated from Subsurface Sediments of the Baltic Sea.</title>
        <authorList>
            <person name="Vandieken V."/>
            <person name="Marshall I.P."/>
            <person name="Niemann H."/>
            <person name="Engelen B."/>
            <person name="Cypionka H."/>
        </authorList>
    </citation>
    <scope>NUCLEOTIDE SEQUENCE [LARGE SCALE GENOMIC DNA]</scope>
    <source>
        <strain evidence="5 6">59.10-2M</strain>
    </source>
</reference>
<dbReference type="AlphaFoldDB" id="A0A2N3IER7"/>